<dbReference type="SUPFAM" id="SSF55961">
    <property type="entry name" value="Bet v1-like"/>
    <property type="match status" value="1"/>
</dbReference>
<accession>A0A7J5ACN9</accession>
<sequence>MAVIVLLTKIEAVKKIVFDLSRSIELHKIAATHTNEKVIAGKMEGLIVLNETVTWRAKHLGVYQNFTSKVIGCKESEYFADEMISGAFKSFKHEHYFCTNESDSTILIDVLEFKSPFGFLGKLVDAIFLKRYMTNFLKIRNKTIKEFAETNKWKEILN</sequence>
<comment type="caution">
    <text evidence="1">The sequence shown here is derived from an EMBL/GenBank/DDBJ whole genome shotgun (WGS) entry which is preliminary data.</text>
</comment>
<evidence type="ECO:0000313" key="1">
    <source>
        <dbReference type="EMBL" id="KAB1155347.1"/>
    </source>
</evidence>
<evidence type="ECO:0000313" key="2">
    <source>
        <dbReference type="Proteomes" id="UP000467305"/>
    </source>
</evidence>
<name>A0A7J5ACN9_9FLAO</name>
<dbReference type="EMBL" id="WAAU01000024">
    <property type="protein sequence ID" value="KAB1155347.1"/>
    <property type="molecule type" value="Genomic_DNA"/>
</dbReference>
<dbReference type="OrthoDB" id="9801773at2"/>
<reference evidence="1 2" key="1">
    <citation type="submission" date="2019-09" db="EMBL/GenBank/DDBJ databases">
        <authorList>
            <person name="Cao W.R."/>
        </authorList>
    </citation>
    <scope>NUCLEOTIDE SEQUENCE [LARGE SCALE GENOMIC DNA]</scope>
    <source>
        <strain evidence="2">a4</strain>
    </source>
</reference>
<proteinExistence type="predicted"/>
<gene>
    <name evidence="1" type="ORF">F7018_12805</name>
</gene>
<dbReference type="RefSeq" id="WP_150900456.1">
    <property type="nucleotide sequence ID" value="NZ_WAAU01000024.1"/>
</dbReference>
<dbReference type="Gene3D" id="3.30.530.20">
    <property type="match status" value="1"/>
</dbReference>
<dbReference type="InterPro" id="IPR023393">
    <property type="entry name" value="START-like_dom_sf"/>
</dbReference>
<protein>
    <submittedName>
        <fullName evidence="1">SRPBCC family protein</fullName>
    </submittedName>
</protein>
<keyword evidence="2" id="KW-1185">Reference proteome</keyword>
<dbReference type="Proteomes" id="UP000467305">
    <property type="component" value="Unassembled WGS sequence"/>
</dbReference>
<organism evidence="1 2">
    <name type="scientific">Tenacibaculum aiptasiae</name>
    <dbReference type="NCBI Taxonomy" id="426481"/>
    <lineage>
        <taxon>Bacteria</taxon>
        <taxon>Pseudomonadati</taxon>
        <taxon>Bacteroidota</taxon>
        <taxon>Flavobacteriia</taxon>
        <taxon>Flavobacteriales</taxon>
        <taxon>Flavobacteriaceae</taxon>
        <taxon>Tenacibaculum</taxon>
    </lineage>
</organism>
<dbReference type="CDD" id="cd07820">
    <property type="entry name" value="SRPBCC_3"/>
    <property type="match status" value="1"/>
</dbReference>
<dbReference type="AlphaFoldDB" id="A0A7J5ACN9"/>